<dbReference type="CDD" id="cd12797">
    <property type="entry name" value="M23_peptidase"/>
    <property type="match status" value="1"/>
</dbReference>
<feature type="domain" description="LysM" evidence="2">
    <location>
        <begin position="98"/>
        <end position="142"/>
    </location>
</feature>
<dbReference type="RefSeq" id="WP_245999148.1">
    <property type="nucleotide sequence ID" value="NZ_REFR01000012.1"/>
</dbReference>
<feature type="domain" description="LysM" evidence="2">
    <location>
        <begin position="146"/>
        <end position="190"/>
    </location>
</feature>
<organism evidence="3 4">
    <name type="scientific">Eilatimonas milleporae</name>
    <dbReference type="NCBI Taxonomy" id="911205"/>
    <lineage>
        <taxon>Bacteria</taxon>
        <taxon>Pseudomonadati</taxon>
        <taxon>Pseudomonadota</taxon>
        <taxon>Alphaproteobacteria</taxon>
        <taxon>Kordiimonadales</taxon>
        <taxon>Kordiimonadaceae</taxon>
        <taxon>Eilatimonas</taxon>
    </lineage>
</organism>
<reference evidence="3 4" key="1">
    <citation type="submission" date="2018-10" db="EMBL/GenBank/DDBJ databases">
        <title>Genomic Encyclopedia of Archaeal and Bacterial Type Strains, Phase II (KMG-II): from individual species to whole genera.</title>
        <authorList>
            <person name="Goeker M."/>
        </authorList>
    </citation>
    <scope>NUCLEOTIDE SEQUENCE [LARGE SCALE GENOMIC DNA]</scope>
    <source>
        <strain evidence="3 4">DSM 25217</strain>
    </source>
</reference>
<dbReference type="PANTHER" id="PTHR21666">
    <property type="entry name" value="PEPTIDASE-RELATED"/>
    <property type="match status" value="1"/>
</dbReference>
<dbReference type="InterPro" id="IPR016047">
    <property type="entry name" value="M23ase_b-sheet_dom"/>
</dbReference>
<dbReference type="InParanoid" id="A0A3M0C721"/>
<dbReference type="GO" id="GO:0004222">
    <property type="term" value="F:metalloendopeptidase activity"/>
    <property type="evidence" value="ECO:0007669"/>
    <property type="project" value="TreeGrafter"/>
</dbReference>
<evidence type="ECO:0000256" key="1">
    <source>
        <dbReference type="SAM" id="MobiDB-lite"/>
    </source>
</evidence>
<evidence type="ECO:0000313" key="3">
    <source>
        <dbReference type="EMBL" id="RMB05022.1"/>
    </source>
</evidence>
<name>A0A3M0C721_9PROT</name>
<keyword evidence="4" id="KW-1185">Reference proteome</keyword>
<dbReference type="Gene3D" id="2.70.70.10">
    <property type="entry name" value="Glucose Permease (Domain IIA)"/>
    <property type="match status" value="1"/>
</dbReference>
<dbReference type="Pfam" id="PF01476">
    <property type="entry name" value="LysM"/>
    <property type="match status" value="2"/>
</dbReference>
<proteinExistence type="predicted"/>
<dbReference type="SUPFAM" id="SSF51261">
    <property type="entry name" value="Duplicated hybrid motif"/>
    <property type="match status" value="1"/>
</dbReference>
<dbReference type="Proteomes" id="UP000271227">
    <property type="component" value="Unassembled WGS sequence"/>
</dbReference>
<dbReference type="PANTHER" id="PTHR21666:SF270">
    <property type="entry name" value="MUREIN HYDROLASE ACTIVATOR ENVC"/>
    <property type="match status" value="1"/>
</dbReference>
<dbReference type="EMBL" id="REFR01000012">
    <property type="protein sequence ID" value="RMB05022.1"/>
    <property type="molecule type" value="Genomic_DNA"/>
</dbReference>
<dbReference type="InterPro" id="IPR036779">
    <property type="entry name" value="LysM_dom_sf"/>
</dbReference>
<dbReference type="AlphaFoldDB" id="A0A3M0C721"/>
<dbReference type="Pfam" id="PF01551">
    <property type="entry name" value="Peptidase_M23"/>
    <property type="match status" value="1"/>
</dbReference>
<dbReference type="SMART" id="SM00257">
    <property type="entry name" value="LysM"/>
    <property type="match status" value="2"/>
</dbReference>
<keyword evidence="3" id="KW-0378">Hydrolase</keyword>
<dbReference type="SUPFAM" id="SSF54106">
    <property type="entry name" value="LysM domain"/>
    <property type="match status" value="1"/>
</dbReference>
<dbReference type="CDD" id="cd00118">
    <property type="entry name" value="LysM"/>
    <property type="match status" value="2"/>
</dbReference>
<evidence type="ECO:0000259" key="2">
    <source>
        <dbReference type="PROSITE" id="PS51782"/>
    </source>
</evidence>
<protein>
    <submittedName>
        <fullName evidence="3">Murein DD-endopeptidase MepM/ murein hydrolase activator NlpD</fullName>
    </submittedName>
</protein>
<feature type="region of interest" description="Disordered" evidence="1">
    <location>
        <begin position="194"/>
        <end position="253"/>
    </location>
</feature>
<accession>A0A3M0C721</accession>
<dbReference type="Gene3D" id="3.10.350.10">
    <property type="entry name" value="LysM domain"/>
    <property type="match status" value="2"/>
</dbReference>
<dbReference type="InterPro" id="IPR011055">
    <property type="entry name" value="Dup_hybrid_motif"/>
</dbReference>
<evidence type="ECO:0000313" key="4">
    <source>
        <dbReference type="Proteomes" id="UP000271227"/>
    </source>
</evidence>
<gene>
    <name evidence="3" type="ORF">BXY39_2600</name>
</gene>
<sequence length="377" mass="39204">MAAGSFIRLPAPGGAGIVGAMMHVVISGIRPCLSRAVRVAAVGALIFLTACGSAPGRVNPADIKPVYQVRNAPVPVPYPAVKPKVSAVQARARKASGGRITVARGDTLYSLSRRYGVPLRGVVAANGLAPPYRLAVGQRLRLPAPAVHTVRKGETGYSISRRYGVTVSSLMRENSIRPPYTLAIGQTLRLPGGAGTASKTVKTVATPSASPSASSGPSRSKPASTTPPTRTESQRVPGVKATPPPRAGARFGWPVKGRIASRFGPRAGGIHNDGINILARQGSPVRAAESGVVVYASNALQGYGNLLLLKHDGGWITAYAHNERLLVQAGQQVTRGDVIARVGRTGGVSEPQLHFEIRKGRRALDPLGYMEAGGQAG</sequence>
<dbReference type="FunCoup" id="A0A3M0C721">
    <property type="interactions" value="117"/>
</dbReference>
<comment type="caution">
    <text evidence="3">The sequence shown here is derived from an EMBL/GenBank/DDBJ whole genome shotgun (WGS) entry which is preliminary data.</text>
</comment>
<dbReference type="InterPro" id="IPR050570">
    <property type="entry name" value="Cell_wall_metabolism_enzyme"/>
</dbReference>
<feature type="compositionally biased region" description="Low complexity" evidence="1">
    <location>
        <begin position="205"/>
        <end position="224"/>
    </location>
</feature>
<dbReference type="InterPro" id="IPR018392">
    <property type="entry name" value="LysM"/>
</dbReference>
<dbReference type="PROSITE" id="PS51782">
    <property type="entry name" value="LYSM"/>
    <property type="match status" value="2"/>
</dbReference>